<keyword evidence="2" id="KW-1185">Reference proteome</keyword>
<reference evidence="1" key="1">
    <citation type="submission" date="2009-04" db="EMBL/GenBank/DDBJ databases">
        <authorList>
            <person name="Weinstock G."/>
            <person name="Sodergren E."/>
            <person name="Clifton S."/>
            <person name="Fulton L."/>
            <person name="Fulton B."/>
            <person name="Courtney L."/>
            <person name="Fronick C."/>
            <person name="Harrison M."/>
            <person name="Strong C."/>
            <person name="Farmer C."/>
            <person name="Delahaunty K."/>
            <person name="Markovic C."/>
            <person name="Hall O."/>
            <person name="Minx P."/>
            <person name="Tomlinson C."/>
            <person name="Mitreva M."/>
            <person name="Nelson J."/>
            <person name="Hou S."/>
            <person name="Wollam A."/>
            <person name="Pepin K.H."/>
            <person name="Johnson M."/>
            <person name="Bhonagiri V."/>
            <person name="Nash W.E."/>
            <person name="Warren W."/>
            <person name="Chinwalla A."/>
            <person name="Mardis E.R."/>
            <person name="Wilson R.K."/>
        </authorList>
    </citation>
    <scope>NUCLEOTIDE SEQUENCE [LARGE SCALE GENOMIC DNA]</scope>
    <source>
        <strain evidence="1">ATCC 51147</strain>
    </source>
</reference>
<dbReference type="EMBL" id="ACJW02000008">
    <property type="protein sequence ID" value="EEP66544.1"/>
    <property type="molecule type" value="Genomic_DNA"/>
</dbReference>
<evidence type="ECO:0000313" key="2">
    <source>
        <dbReference type="Proteomes" id="UP000003009"/>
    </source>
</evidence>
<dbReference type="HOGENOM" id="CLU_3184747_0_0_4"/>
<sequence length="46" mass="5026">MSKAKRRFQYVFRLPCGLCCAVAARVAASLLGFVHCVVAKIKTGRV</sequence>
<name>C4GMK9_9NEIS</name>
<dbReference type="AlphaFoldDB" id="C4GMK9"/>
<protein>
    <submittedName>
        <fullName evidence="1">Uncharacterized protein</fullName>
    </submittedName>
</protein>
<comment type="caution">
    <text evidence="1">The sequence shown here is derived from an EMBL/GenBank/DDBJ whole genome shotgun (WGS) entry which is preliminary data.</text>
</comment>
<evidence type="ECO:0000313" key="1">
    <source>
        <dbReference type="EMBL" id="EEP66544.1"/>
    </source>
</evidence>
<gene>
    <name evidence="1" type="ORF">GCWU000324_02943</name>
</gene>
<organism evidence="1 2">
    <name type="scientific">Kingella oralis ATCC 51147</name>
    <dbReference type="NCBI Taxonomy" id="629741"/>
    <lineage>
        <taxon>Bacteria</taxon>
        <taxon>Pseudomonadati</taxon>
        <taxon>Pseudomonadota</taxon>
        <taxon>Betaproteobacteria</taxon>
        <taxon>Neisseriales</taxon>
        <taxon>Neisseriaceae</taxon>
        <taxon>Kingella</taxon>
    </lineage>
</organism>
<accession>C4GMK9</accession>
<dbReference type="Proteomes" id="UP000003009">
    <property type="component" value="Unassembled WGS sequence"/>
</dbReference>
<proteinExistence type="predicted"/>